<dbReference type="Pfam" id="PF06963">
    <property type="entry name" value="FPN1"/>
    <property type="match status" value="1"/>
</dbReference>
<dbReference type="GO" id="GO:0005381">
    <property type="term" value="F:iron ion transmembrane transporter activity"/>
    <property type="evidence" value="ECO:0007669"/>
    <property type="project" value="UniProtKB-UniRule"/>
</dbReference>
<protein>
    <recommendedName>
        <fullName evidence="7">Solute carrier family 40 member</fullName>
    </recommendedName>
</protein>
<comment type="caution">
    <text evidence="7">Lacks conserved residue(s) required for the propagation of feature annotation.</text>
</comment>
<keyword evidence="5 7" id="KW-1133">Transmembrane helix</keyword>
<feature type="transmembrane region" description="Helical" evidence="7">
    <location>
        <begin position="203"/>
        <end position="230"/>
    </location>
</feature>
<evidence type="ECO:0000256" key="2">
    <source>
        <dbReference type="ARBA" id="ARBA00006279"/>
    </source>
</evidence>
<accession>A0AAJ0DHX4</accession>
<evidence type="ECO:0000313" key="9">
    <source>
        <dbReference type="Proteomes" id="UP001271007"/>
    </source>
</evidence>
<keyword evidence="3 7" id="KW-0813">Transport</keyword>
<reference evidence="8" key="1">
    <citation type="submission" date="2023-04" db="EMBL/GenBank/DDBJ databases">
        <title>Black Yeasts Isolated from many extreme environments.</title>
        <authorList>
            <person name="Coleine C."/>
            <person name="Stajich J.E."/>
            <person name="Selbmann L."/>
        </authorList>
    </citation>
    <scope>NUCLEOTIDE SEQUENCE</scope>
    <source>
        <strain evidence="8">CCFEE 5312</strain>
    </source>
</reference>
<keyword evidence="7" id="KW-0406">Ion transport</keyword>
<evidence type="ECO:0000256" key="7">
    <source>
        <dbReference type="RuleBase" id="RU365065"/>
    </source>
</evidence>
<dbReference type="GO" id="GO:0016020">
    <property type="term" value="C:membrane"/>
    <property type="evidence" value="ECO:0007669"/>
    <property type="project" value="UniProtKB-SubCell"/>
</dbReference>
<organism evidence="8 9">
    <name type="scientific">Extremus antarcticus</name>
    <dbReference type="NCBI Taxonomy" id="702011"/>
    <lineage>
        <taxon>Eukaryota</taxon>
        <taxon>Fungi</taxon>
        <taxon>Dikarya</taxon>
        <taxon>Ascomycota</taxon>
        <taxon>Pezizomycotina</taxon>
        <taxon>Dothideomycetes</taxon>
        <taxon>Dothideomycetidae</taxon>
        <taxon>Mycosphaerellales</taxon>
        <taxon>Extremaceae</taxon>
        <taxon>Extremus</taxon>
    </lineage>
</organism>
<keyword evidence="9" id="KW-1185">Reference proteome</keyword>
<feature type="transmembrane region" description="Helical" evidence="7">
    <location>
        <begin position="364"/>
        <end position="383"/>
    </location>
</feature>
<evidence type="ECO:0000256" key="3">
    <source>
        <dbReference type="ARBA" id="ARBA00022448"/>
    </source>
</evidence>
<dbReference type="SUPFAM" id="SSF103473">
    <property type="entry name" value="MFS general substrate transporter"/>
    <property type="match status" value="1"/>
</dbReference>
<dbReference type="PANTHER" id="PTHR11660">
    <property type="entry name" value="SOLUTE CARRIER FAMILY 40 MEMBER"/>
    <property type="match status" value="1"/>
</dbReference>
<feature type="transmembrane region" description="Helical" evidence="7">
    <location>
        <begin position="27"/>
        <end position="49"/>
    </location>
</feature>
<evidence type="ECO:0000256" key="6">
    <source>
        <dbReference type="ARBA" id="ARBA00023136"/>
    </source>
</evidence>
<comment type="caution">
    <text evidence="8">The sequence shown here is derived from an EMBL/GenBank/DDBJ whole genome shotgun (WGS) entry which is preliminary data.</text>
</comment>
<feature type="transmembrane region" description="Helical" evidence="7">
    <location>
        <begin position="268"/>
        <end position="288"/>
    </location>
</feature>
<dbReference type="AlphaFoldDB" id="A0AAJ0DHX4"/>
<dbReference type="InterPro" id="IPR036259">
    <property type="entry name" value="MFS_trans_sf"/>
</dbReference>
<comment type="similarity">
    <text evidence="2 7">Belongs to the ferroportin (FP) (TC 2.A.100) family. SLC40A subfamily.</text>
</comment>
<comment type="subcellular location">
    <subcellularLocation>
        <location evidence="1 7">Membrane</location>
        <topology evidence="1 7">Multi-pass membrane protein</topology>
    </subcellularLocation>
</comment>
<evidence type="ECO:0000256" key="4">
    <source>
        <dbReference type="ARBA" id="ARBA00022692"/>
    </source>
</evidence>
<evidence type="ECO:0000256" key="1">
    <source>
        <dbReference type="ARBA" id="ARBA00004141"/>
    </source>
</evidence>
<keyword evidence="6 7" id="KW-0472">Membrane</keyword>
<proteinExistence type="inferred from homology"/>
<dbReference type="InterPro" id="IPR009716">
    <property type="entry name" value="Ferroportin-1"/>
</dbReference>
<sequence>MVRSASAILFATGIGWTIDHKARLPVVRSSIVAGRLAVILSSIGFWALWTRDSITARTDTAIFSILILLSCVEKIASMANLVSVERDWVVVIAGGSEPGLQKLNARMRRIDLLCKLAGPLFIALINGASTTIAIWITLGLNAVSLPIEYFAIAQVHRMTPKLGDPRLTPAVHADSSAGQATRYPLGQMKEIYHSFRLYFQHPACLPSFALALLYLTVLSFGGQMVTYLLISGFNSFYIALVRSLSVIIELSATWIAPRAMSRTSPNRVAMWFLSWQMLWLAATVTFFWSEPTAIVAASGLSAGTILSRVGLWGYDLCAQVIIQTEVQDDIRGSFSSTEAAFQNAFELLSYALTIALPHPEQFKYPMLVSVAAVFAAGGIYAYYLRKRRGHLVHVPCTKA</sequence>
<dbReference type="Proteomes" id="UP001271007">
    <property type="component" value="Unassembled WGS sequence"/>
</dbReference>
<evidence type="ECO:0000313" key="8">
    <source>
        <dbReference type="EMBL" id="KAK3050695.1"/>
    </source>
</evidence>
<comment type="function">
    <text evidence="7">May be involved in iron transport and iron homeostasis.</text>
</comment>
<dbReference type="EMBL" id="JAWDJX010000030">
    <property type="protein sequence ID" value="KAK3050695.1"/>
    <property type="molecule type" value="Genomic_DNA"/>
</dbReference>
<name>A0AAJ0DHX4_9PEZI</name>
<evidence type="ECO:0000256" key="5">
    <source>
        <dbReference type="ARBA" id="ARBA00022989"/>
    </source>
</evidence>
<dbReference type="PANTHER" id="PTHR11660:SF57">
    <property type="entry name" value="SOLUTE CARRIER FAMILY 40 MEMBER"/>
    <property type="match status" value="1"/>
</dbReference>
<keyword evidence="4 7" id="KW-0812">Transmembrane</keyword>
<gene>
    <name evidence="8" type="ORF">LTR09_008061</name>
</gene>